<dbReference type="AlphaFoldDB" id="A1WNZ8"/>
<dbReference type="RefSeq" id="WP_011811346.1">
    <property type="nucleotide sequence ID" value="NC_008786.1"/>
</dbReference>
<dbReference type="PANTHER" id="PTHR34219">
    <property type="entry name" value="IRON-REGULATED INNER MEMBRANE PROTEIN-RELATED"/>
    <property type="match status" value="1"/>
</dbReference>
<gene>
    <name evidence="2" type="ordered locus">Veis_3639</name>
</gene>
<dbReference type="InterPro" id="IPR005625">
    <property type="entry name" value="PepSY-ass_TM"/>
</dbReference>
<keyword evidence="1" id="KW-0812">Transmembrane</keyword>
<dbReference type="Proteomes" id="UP000000374">
    <property type="component" value="Chromosome"/>
</dbReference>
<feature type="transmembrane region" description="Helical" evidence="1">
    <location>
        <begin position="12"/>
        <end position="37"/>
    </location>
</feature>
<dbReference type="KEGG" id="vei:Veis_3639"/>
<dbReference type="eggNOG" id="COG3182">
    <property type="taxonomic scope" value="Bacteria"/>
</dbReference>
<dbReference type="Pfam" id="PF03929">
    <property type="entry name" value="PepSY_TM"/>
    <property type="match status" value="1"/>
</dbReference>
<keyword evidence="1" id="KW-1133">Transmembrane helix</keyword>
<dbReference type="PANTHER" id="PTHR34219:SF3">
    <property type="entry name" value="BLL7967 PROTEIN"/>
    <property type="match status" value="1"/>
</dbReference>
<feature type="transmembrane region" description="Helical" evidence="1">
    <location>
        <begin position="137"/>
        <end position="160"/>
    </location>
</feature>
<feature type="transmembrane region" description="Helical" evidence="1">
    <location>
        <begin position="341"/>
        <end position="362"/>
    </location>
</feature>
<reference evidence="3" key="1">
    <citation type="submission" date="2006-12" db="EMBL/GenBank/DDBJ databases">
        <title>Complete sequence of chromosome 1 of Verminephrobacter eiseniae EF01-2.</title>
        <authorList>
            <person name="Copeland A."/>
            <person name="Lucas S."/>
            <person name="Lapidus A."/>
            <person name="Barry K."/>
            <person name="Detter J.C."/>
            <person name="Glavina del Rio T."/>
            <person name="Dalin E."/>
            <person name="Tice H."/>
            <person name="Pitluck S."/>
            <person name="Chertkov O."/>
            <person name="Brettin T."/>
            <person name="Bruce D."/>
            <person name="Han C."/>
            <person name="Tapia R."/>
            <person name="Gilna P."/>
            <person name="Schmutz J."/>
            <person name="Larimer F."/>
            <person name="Land M."/>
            <person name="Hauser L."/>
            <person name="Kyrpides N."/>
            <person name="Kim E."/>
            <person name="Stahl D."/>
            <person name="Richardson P."/>
        </authorList>
    </citation>
    <scope>NUCLEOTIDE SEQUENCE [LARGE SCALE GENOMIC DNA]</scope>
    <source>
        <strain evidence="3">EF01-2</strain>
    </source>
</reference>
<organism evidence="2 3">
    <name type="scientific">Verminephrobacter eiseniae (strain EF01-2)</name>
    <dbReference type="NCBI Taxonomy" id="391735"/>
    <lineage>
        <taxon>Bacteria</taxon>
        <taxon>Pseudomonadati</taxon>
        <taxon>Pseudomonadota</taxon>
        <taxon>Betaproteobacteria</taxon>
        <taxon>Burkholderiales</taxon>
        <taxon>Comamonadaceae</taxon>
        <taxon>Verminephrobacter</taxon>
    </lineage>
</organism>
<evidence type="ECO:0000256" key="1">
    <source>
        <dbReference type="SAM" id="Phobius"/>
    </source>
</evidence>
<protein>
    <submittedName>
        <fullName evidence="2">PepSY-associated TM helix domain protein</fullName>
    </submittedName>
</protein>
<dbReference type="EMBL" id="CP000542">
    <property type="protein sequence ID" value="ABM59355.1"/>
    <property type="molecule type" value="Genomic_DNA"/>
</dbReference>
<proteinExistence type="predicted"/>
<keyword evidence="3" id="KW-1185">Reference proteome</keyword>
<dbReference type="HOGENOM" id="CLU_031962_0_0_4"/>
<dbReference type="STRING" id="391735.Veis_3639"/>
<evidence type="ECO:0000313" key="2">
    <source>
        <dbReference type="EMBL" id="ABM59355.1"/>
    </source>
</evidence>
<name>A1WNZ8_VEREI</name>
<evidence type="ECO:0000313" key="3">
    <source>
        <dbReference type="Proteomes" id="UP000000374"/>
    </source>
</evidence>
<sequence>MPAPRTLGRLSVLHSWAGIVTGLLLFIVCLSGAVLVFRHEIDLWANPSLARLPRSERPAPLDTVLAQLHQRYPGATVESIALPDAVNPNYFAWVREPGTPAHRRTKVALRSDSGAVVGPVDNQLGQFLRMLHVFLFFGPRTIVGFLGAVMLVLIGTGIVIHRKILAELFTQRWGRSPRVVLSDLHKCTGIWGLGFHLLIATTGAWMGLAPLFERGYQYLSLGTAAESMASAAARQSAAAAAAAIAASMPSLDALHAAAQRAVPGLRTRQVSLRRWGSSTAEVGFGGHLDNHLGSTARVEFDAATGLLKNLRDPRSRGFWSQVDSLMEPLHFGDFGGLALKWLYFMLGLSAALLALSGTLIWLDMRQQRQRAAQARVAAPAHGPPVAG</sequence>
<dbReference type="OrthoDB" id="9776609at2"/>
<dbReference type="GeneID" id="76462035"/>
<accession>A1WNZ8</accession>
<keyword evidence="1" id="KW-0472">Membrane</keyword>